<dbReference type="RefSeq" id="WP_151108402.1">
    <property type="nucleotide sequence ID" value="NZ_WAEM01000009.1"/>
</dbReference>
<dbReference type="EMBL" id="WAEM01000009">
    <property type="protein sequence ID" value="KAB1154311.1"/>
    <property type="molecule type" value="Genomic_DNA"/>
</dbReference>
<sequence>MKSRLFENNFAPWFFIEIVILQSCSVYNKTPLSLQEAEASCKKVEVVKTNDSIIHFKKSNKLTMFIMV</sequence>
<dbReference type="Proteomes" id="UP000490922">
    <property type="component" value="Unassembled WGS sequence"/>
</dbReference>
<keyword evidence="2" id="KW-1185">Reference proteome</keyword>
<protein>
    <submittedName>
        <fullName evidence="1">Uncharacterized protein</fullName>
    </submittedName>
</protein>
<accession>A0A7J5A9Q5</accession>
<organism evidence="1 2">
    <name type="scientific">Flavobacterium luteum</name>
    <dbReference type="NCBI Taxonomy" id="2026654"/>
    <lineage>
        <taxon>Bacteria</taxon>
        <taxon>Pseudomonadati</taxon>
        <taxon>Bacteroidota</taxon>
        <taxon>Flavobacteriia</taxon>
        <taxon>Flavobacteriales</taxon>
        <taxon>Flavobacteriaceae</taxon>
        <taxon>Flavobacterium</taxon>
    </lineage>
</organism>
<proteinExistence type="predicted"/>
<gene>
    <name evidence="1" type="ORF">F6464_13075</name>
</gene>
<comment type="caution">
    <text evidence="1">The sequence shown here is derived from an EMBL/GenBank/DDBJ whole genome shotgun (WGS) entry which is preliminary data.</text>
</comment>
<dbReference type="AlphaFoldDB" id="A0A7J5A9Q5"/>
<reference evidence="1 2" key="1">
    <citation type="submission" date="2019-09" db="EMBL/GenBank/DDBJ databases">
        <title>Flavobacterium sp. nov., isolated from glacier ice.</title>
        <authorList>
            <person name="Liu Q."/>
        </authorList>
    </citation>
    <scope>NUCLEOTIDE SEQUENCE [LARGE SCALE GENOMIC DNA]</scope>
    <source>
        <strain evidence="1 2">NBRC 112527</strain>
    </source>
</reference>
<dbReference type="OrthoDB" id="1453201at2"/>
<evidence type="ECO:0000313" key="1">
    <source>
        <dbReference type="EMBL" id="KAB1154311.1"/>
    </source>
</evidence>
<name>A0A7J5A9Q5_9FLAO</name>
<evidence type="ECO:0000313" key="2">
    <source>
        <dbReference type="Proteomes" id="UP000490922"/>
    </source>
</evidence>